<dbReference type="InterPro" id="IPR000195">
    <property type="entry name" value="Rab-GAP-TBC_dom"/>
</dbReference>
<feature type="compositionally biased region" description="Polar residues" evidence="2">
    <location>
        <begin position="1393"/>
        <end position="1403"/>
    </location>
</feature>
<dbReference type="InterPro" id="IPR001849">
    <property type="entry name" value="PH_domain"/>
</dbReference>
<keyword evidence="6" id="KW-1185">Reference proteome</keyword>
<dbReference type="PANTHER" id="PTHR47219">
    <property type="entry name" value="RAB GTPASE-ACTIVATING PROTEIN 1-LIKE"/>
    <property type="match status" value="1"/>
</dbReference>
<keyword evidence="1" id="KW-0175">Coiled coil</keyword>
<name>A0A2T7NMS6_POMCA</name>
<dbReference type="Gene3D" id="1.10.10.750">
    <property type="entry name" value="Ypt/Rab-GAP domain of gyp1p, domain 1"/>
    <property type="match status" value="1"/>
</dbReference>
<dbReference type="STRING" id="400727.A0A2T7NMS6"/>
<feature type="region of interest" description="Disordered" evidence="2">
    <location>
        <begin position="1272"/>
        <end position="1321"/>
    </location>
</feature>
<dbReference type="InterPro" id="IPR056602">
    <property type="entry name" value="Beta-prop_LRRK2"/>
</dbReference>
<dbReference type="Gene3D" id="1.10.8.270">
    <property type="entry name" value="putative rabgap domain of human tbc1 domain family member 14 like domains"/>
    <property type="match status" value="1"/>
</dbReference>
<feature type="region of interest" description="Disordered" evidence="2">
    <location>
        <begin position="113"/>
        <end position="161"/>
    </location>
</feature>
<evidence type="ECO:0008006" key="7">
    <source>
        <dbReference type="Google" id="ProtNLM"/>
    </source>
</evidence>
<feature type="compositionally biased region" description="Polar residues" evidence="2">
    <location>
        <begin position="1418"/>
        <end position="1433"/>
    </location>
</feature>
<dbReference type="InterPro" id="IPR035969">
    <property type="entry name" value="Rab-GAP_TBC_sf"/>
</dbReference>
<evidence type="ECO:0000313" key="6">
    <source>
        <dbReference type="Proteomes" id="UP000245119"/>
    </source>
</evidence>
<dbReference type="Pfam" id="PF00566">
    <property type="entry name" value="RabGAP-TBC"/>
    <property type="match status" value="1"/>
</dbReference>
<dbReference type="OrthoDB" id="44736at2759"/>
<feature type="region of interest" description="Disordered" evidence="2">
    <location>
        <begin position="1132"/>
        <end position="1151"/>
    </location>
</feature>
<feature type="compositionally biased region" description="Polar residues" evidence="2">
    <location>
        <begin position="119"/>
        <end position="136"/>
    </location>
</feature>
<sequence length="1835" mass="205044">MYGNSVDGKEAYLTAENHESMMIWLMALQSSSDVSVVREGGHRTLCATKSLQNPQHIADGSLAAQVRRHQMMRLGETFDNGRSGRREEAQGSSFHPFSRQLSISMEGSELLQRQHQRQHNSGYHNLNSSHGNNINFNAGPAVTSSRVAGSSSSASTVESDELLADDQARRRCSSKHLGDITSTGPFLADVSRDSDSAIDKGDNTDLVARVHELEAELITSKCELAKVMNRQTCFQEILKQKDEIILDLDEKLGKLGGADIGYDSKKRSLQTSKEQQERVRILQNQNRFLNEEVRRLARLRSQEQTKIKEQDGNLSELEGTIELWKLQYVSLIQSSIRFTGSDTMDDAELSLYGGDRHKNKVRALLEEARKINPSLPTYENLAAGEVHVDYYGFKHQFQDSGLLLHYLCQELTQHYLTQASAHEQHYHRWHNYLRTNAKCIMKNRKELKELCRAGIPDQFRKQVWRSLIHDQVAEIMAEKGNHYYRSLCSTLPDSPLAARYRKQISLDLMRTMPGNVKFSTQGSKGVMDLQDVLLAFCIHNPNVGYCQGMNFLVAMALLFMDAQDAFWTLVAVTEKYHSISYFDQHLLGAQADQKVLAVLLGDLLPELARHLEAIDIEISTVTLNWFLAIFFDAVPFHTLLRIWDCFLLEGPKVLFRFSLAILKLHEREIIKKCETISVMRHLKACAKVTYDVDGLVQLAFKGLKPFPRRQDINSKQMVYLKALKEKYRWRELQKLAFAERESLFLSLESHTGNALTFECSVVSNTGCEAWVCYGNQTQCKVCVVDCKEGTMTDIPIQFSCRVMSLCAIPNAILFGTLSWNICCYREADRILIWEQQLHDAVLSLCAFEDSGTWRVFAGLADGTVAVLENVNVNSVFYDVMYIPIGQSPVTCVRLLDSQLWCACGNTVSVIHASTLDAMDSFTVSSNPYDHILTLQPGLPGVWISVRGSSILELWDPDALVCKMLYDTRASRYPNLRKDDEMYFNKARITCILPLDYTVWVGTGEGNLITYDVFTHQGSKSPSDCSSFVGSYSDNFSALMSGKEEMTNLSSCAEAYDPVREAAMKVRQLYLAQVDSDTDPLRLSERILSCSDSLISSGNESVIQGGQDSSSMFFTQPTNESNSSKNNLLQETSGLAPSVNEDDIEGITPTPSFCCDNIVEAKSENKDSERQDENFGGSRHSETVEDNDSGEDKKSKVSSCSTGHHVVWDETAFDEKDFHSCDKFSEPNNRSGYLEQTREVYDTSLINGVHKFFIGDDGAHDTRRNIIDDNMHSERLDDSGNECDPSTHSAKVKTEEKGTAMATDGTNIDLNSGGSSPMTEAGDMSYTQVTEKELLERQTSESGIEMASSDGSVIMQVWDGIKDMKKNKSQTLCNSDIDTDEKEASRKPHIKDSMGSSFASSVESRQSESDEVFQDASDGLSTASTMEDSATTPVATAVEESQYETSQEELTEKAEQQTSAQEFVNNNHSSGLSDSKDLKGQKKKRPQSLFLQRNPKNVVRSVDKKAEKPIVRKTSVAAIKAATTMGTGSLSSPLPSTSRLMYKRSASESSVTDNLQPADLEAQYRLDYTNLHVETDIESVCTDHSPDSRRSSSVFSDFKLGSSGNLCGRLTRPDSFEESQEGGVILPECDPSSFIFPQDFYSEIAGPTDNAVRQKLLDMQKSRMFQPRALSTISCHTWSSYEEVSTPSRAECESLLSGKNNHGINNSKNNSNSILLPRNNSMLSTSTSIASTTELLYAADMTLMSKNKISDKPVKCLLLYKFEGKPLVLSFSGCHCDDEAVLKWSREKDQMLWTNDPILDYNPATKTTKLPTYMRARPSSSSSLQTLKQRLSQSSQ</sequence>
<comment type="caution">
    <text evidence="5">The sequence shown here is derived from an EMBL/GenBank/DDBJ whole genome shotgun (WGS) entry which is preliminary data.</text>
</comment>
<feature type="region of interest" description="Disordered" evidence="2">
    <location>
        <begin position="1161"/>
        <end position="1200"/>
    </location>
</feature>
<feature type="compositionally biased region" description="Polar residues" evidence="2">
    <location>
        <begin position="1303"/>
        <end position="1317"/>
    </location>
</feature>
<organism evidence="5 6">
    <name type="scientific">Pomacea canaliculata</name>
    <name type="common">Golden apple snail</name>
    <dbReference type="NCBI Taxonomy" id="400727"/>
    <lineage>
        <taxon>Eukaryota</taxon>
        <taxon>Metazoa</taxon>
        <taxon>Spiralia</taxon>
        <taxon>Lophotrochozoa</taxon>
        <taxon>Mollusca</taxon>
        <taxon>Gastropoda</taxon>
        <taxon>Caenogastropoda</taxon>
        <taxon>Architaenioglossa</taxon>
        <taxon>Ampullarioidea</taxon>
        <taxon>Ampullariidae</taxon>
        <taxon>Pomacea</taxon>
    </lineage>
</organism>
<evidence type="ECO:0000256" key="2">
    <source>
        <dbReference type="SAM" id="MobiDB-lite"/>
    </source>
</evidence>
<feature type="compositionally biased region" description="Polar residues" evidence="2">
    <location>
        <begin position="1455"/>
        <end position="1472"/>
    </location>
</feature>
<feature type="region of interest" description="Disordered" evidence="2">
    <location>
        <begin position="1813"/>
        <end position="1835"/>
    </location>
</feature>
<feature type="region of interest" description="Disordered" evidence="2">
    <location>
        <begin position="1371"/>
        <end position="1504"/>
    </location>
</feature>
<evidence type="ECO:0000259" key="4">
    <source>
        <dbReference type="PROSITE" id="PS50086"/>
    </source>
</evidence>
<evidence type="ECO:0000256" key="1">
    <source>
        <dbReference type="SAM" id="Coils"/>
    </source>
</evidence>
<feature type="domain" description="Rab-GAP TBC" evidence="4">
    <location>
        <begin position="454"/>
        <end position="650"/>
    </location>
</feature>
<dbReference type="SUPFAM" id="SSF50998">
    <property type="entry name" value="Quinoprotein alcohol dehydrogenase-like"/>
    <property type="match status" value="1"/>
</dbReference>
<feature type="domain" description="PH" evidence="3">
    <location>
        <begin position="1"/>
        <end position="33"/>
    </location>
</feature>
<dbReference type="Proteomes" id="UP000245119">
    <property type="component" value="Linkage Group LG11"/>
</dbReference>
<evidence type="ECO:0000313" key="5">
    <source>
        <dbReference type="EMBL" id="PVD22463.1"/>
    </source>
</evidence>
<reference evidence="5 6" key="1">
    <citation type="submission" date="2018-04" db="EMBL/GenBank/DDBJ databases">
        <title>The genome of golden apple snail Pomacea canaliculata provides insight into stress tolerance and invasive adaptation.</title>
        <authorList>
            <person name="Liu C."/>
            <person name="Liu B."/>
            <person name="Ren Y."/>
            <person name="Zhang Y."/>
            <person name="Wang H."/>
            <person name="Li S."/>
            <person name="Jiang F."/>
            <person name="Yin L."/>
            <person name="Zhang G."/>
            <person name="Qian W."/>
            <person name="Fan W."/>
        </authorList>
    </citation>
    <scope>NUCLEOTIDE SEQUENCE [LARGE SCALE GENOMIC DNA]</scope>
    <source>
        <strain evidence="5">SZHN2017</strain>
        <tissue evidence="5">Muscle</tissue>
    </source>
</reference>
<dbReference type="Pfam" id="PF23748">
    <property type="entry name" value="Beta-prop_LRRK2"/>
    <property type="match status" value="1"/>
</dbReference>
<proteinExistence type="predicted"/>
<feature type="coiled-coil region" evidence="1">
    <location>
        <begin position="272"/>
        <end position="299"/>
    </location>
</feature>
<accession>A0A2T7NMS6</accession>
<dbReference type="PROSITE" id="PS50086">
    <property type="entry name" value="TBC_RABGAP"/>
    <property type="match status" value="1"/>
</dbReference>
<feature type="compositionally biased region" description="Polar residues" evidence="2">
    <location>
        <begin position="1817"/>
        <end position="1835"/>
    </location>
</feature>
<dbReference type="GO" id="GO:0031267">
    <property type="term" value="F:small GTPase binding"/>
    <property type="evidence" value="ECO:0007669"/>
    <property type="project" value="TreeGrafter"/>
</dbReference>
<protein>
    <recommendedName>
        <fullName evidence="7">Rab-GAP TBC domain-containing protein</fullName>
    </recommendedName>
</protein>
<dbReference type="InterPro" id="IPR050302">
    <property type="entry name" value="Rab_GAP_TBC_domain"/>
</dbReference>
<dbReference type="SUPFAM" id="SSF47923">
    <property type="entry name" value="Ypt/Rab-GAP domain of gyp1p"/>
    <property type="match status" value="2"/>
</dbReference>
<dbReference type="Gene3D" id="1.10.472.80">
    <property type="entry name" value="Ypt/Rab-GAP domain of gyp1p, domain 3"/>
    <property type="match status" value="1"/>
</dbReference>
<dbReference type="PANTHER" id="PTHR47219:SF20">
    <property type="entry name" value="TBC1 DOMAIN FAMILY MEMBER 2B"/>
    <property type="match status" value="1"/>
</dbReference>
<feature type="region of interest" description="Disordered" evidence="2">
    <location>
        <begin position="1100"/>
        <end position="1127"/>
    </location>
</feature>
<dbReference type="SMART" id="SM00164">
    <property type="entry name" value="TBC"/>
    <property type="match status" value="1"/>
</dbReference>
<dbReference type="GO" id="GO:0005096">
    <property type="term" value="F:GTPase activator activity"/>
    <property type="evidence" value="ECO:0007669"/>
    <property type="project" value="TreeGrafter"/>
</dbReference>
<feature type="compositionally biased region" description="Basic and acidic residues" evidence="2">
    <location>
        <begin position="1381"/>
        <end position="1391"/>
    </location>
</feature>
<evidence type="ECO:0000259" key="3">
    <source>
        <dbReference type="PROSITE" id="PS50003"/>
    </source>
</evidence>
<gene>
    <name evidence="5" type="ORF">C0Q70_18277</name>
</gene>
<dbReference type="PROSITE" id="PS50003">
    <property type="entry name" value="PH_DOMAIN"/>
    <property type="match status" value="1"/>
</dbReference>
<dbReference type="InterPro" id="IPR011047">
    <property type="entry name" value="Quinoprotein_ADH-like_sf"/>
</dbReference>
<feature type="compositionally biased region" description="Low complexity" evidence="2">
    <location>
        <begin position="141"/>
        <end position="157"/>
    </location>
</feature>
<dbReference type="EMBL" id="PZQS01000011">
    <property type="protein sequence ID" value="PVD22463.1"/>
    <property type="molecule type" value="Genomic_DNA"/>
</dbReference>
<feature type="compositionally biased region" description="Basic and acidic residues" evidence="2">
    <location>
        <begin position="1161"/>
        <end position="1182"/>
    </location>
</feature>
<dbReference type="FunFam" id="1.10.8.270:FF:000026">
    <property type="entry name" value="TBC (Tre-2/Bub2/Cdc16) domain family"/>
    <property type="match status" value="1"/>
</dbReference>